<accession>A0A1F7YYB5</accession>
<reference evidence="2 3" key="1">
    <citation type="journal article" date="2016" name="Nat. Commun.">
        <title>Thousands of microbial genomes shed light on interconnected biogeochemical processes in an aquifer system.</title>
        <authorList>
            <person name="Anantharaman K."/>
            <person name="Brown C.T."/>
            <person name="Hug L.A."/>
            <person name="Sharon I."/>
            <person name="Castelle C.J."/>
            <person name="Probst A.J."/>
            <person name="Thomas B.C."/>
            <person name="Singh A."/>
            <person name="Wilkins M.J."/>
            <person name="Karaoz U."/>
            <person name="Brodie E.L."/>
            <person name="Williams K.H."/>
            <person name="Hubbard S.S."/>
            <person name="Banfield J.F."/>
        </authorList>
    </citation>
    <scope>NUCLEOTIDE SEQUENCE [LARGE SCALE GENOMIC DNA]</scope>
</reference>
<dbReference type="AlphaFoldDB" id="A0A1F7YYB5"/>
<feature type="domain" description="DUF5659" evidence="1">
    <location>
        <begin position="17"/>
        <end position="69"/>
    </location>
</feature>
<protein>
    <recommendedName>
        <fullName evidence="1">DUF5659 domain-containing protein</fullName>
    </recommendedName>
</protein>
<evidence type="ECO:0000259" key="1">
    <source>
        <dbReference type="Pfam" id="PF18903"/>
    </source>
</evidence>
<dbReference type="Pfam" id="PF18903">
    <property type="entry name" value="DUF5659"/>
    <property type="match status" value="1"/>
</dbReference>
<dbReference type="EMBL" id="MGGR01000033">
    <property type="protein sequence ID" value="OGM32333.1"/>
    <property type="molecule type" value="Genomic_DNA"/>
</dbReference>
<dbReference type="Proteomes" id="UP000177169">
    <property type="component" value="Unassembled WGS sequence"/>
</dbReference>
<gene>
    <name evidence="2" type="ORF">A3D01_04695</name>
</gene>
<dbReference type="InterPro" id="IPR043718">
    <property type="entry name" value="DUF5659"/>
</dbReference>
<dbReference type="STRING" id="1802505.A3D01_04695"/>
<evidence type="ECO:0000313" key="2">
    <source>
        <dbReference type="EMBL" id="OGM32333.1"/>
    </source>
</evidence>
<organism evidence="2 3">
    <name type="scientific">Candidatus Woesebacteria bacterium RIFCSPHIGHO2_02_FULL_39_13</name>
    <dbReference type="NCBI Taxonomy" id="1802505"/>
    <lineage>
        <taxon>Bacteria</taxon>
        <taxon>Candidatus Woeseibacteriota</taxon>
    </lineage>
</organism>
<evidence type="ECO:0000313" key="3">
    <source>
        <dbReference type="Proteomes" id="UP000177169"/>
    </source>
</evidence>
<comment type="caution">
    <text evidence="2">The sequence shown here is derived from an EMBL/GenBank/DDBJ whole genome shotgun (WGS) entry which is preliminary data.</text>
</comment>
<proteinExistence type="predicted"/>
<sequence>MISLQFILQEVEINMESKFKTNDISLASFLLTQGVDFIDIIEEGNSRFVFLLSDPEKCELLRREYLNDASAPAQKLFSKREMLISQIKQFQKF</sequence>
<name>A0A1F7YYB5_9BACT</name>